<keyword evidence="3" id="KW-0699">rRNA-binding</keyword>
<evidence type="ECO:0000256" key="7">
    <source>
        <dbReference type="ARBA" id="ARBA00025982"/>
    </source>
</evidence>
<evidence type="ECO:0000256" key="5">
    <source>
        <dbReference type="ARBA" id="ARBA00022980"/>
    </source>
</evidence>
<evidence type="ECO:0000256" key="9">
    <source>
        <dbReference type="SAM" id="MobiDB-lite"/>
    </source>
</evidence>
<dbReference type="PANTHER" id="PTHR11229:SF16">
    <property type="entry name" value="LARGE RIBOSOMAL SUBUNIT PROTEIN UL3C"/>
    <property type="match status" value="1"/>
</dbReference>
<keyword evidence="6" id="KW-0687">Ribonucleoprotein</keyword>
<reference evidence="10 11" key="1">
    <citation type="submission" date="2020-11" db="EMBL/GenBank/DDBJ databases">
        <authorList>
            <person name="Peeters C."/>
        </authorList>
    </citation>
    <scope>NUCLEOTIDE SEQUENCE [LARGE SCALE GENOMIC DNA]</scope>
    <source>
        <strain evidence="10 11">LMG 8286</strain>
    </source>
</reference>
<keyword evidence="4" id="KW-0694">RNA-binding</keyword>
<evidence type="ECO:0000256" key="2">
    <source>
        <dbReference type="ARBA" id="ARBA00006540"/>
    </source>
</evidence>
<evidence type="ECO:0000256" key="6">
    <source>
        <dbReference type="ARBA" id="ARBA00023274"/>
    </source>
</evidence>
<keyword evidence="5 10" id="KW-0689">Ribosomal protein</keyword>
<name>A0ABM8Q5B5_9BACT</name>
<evidence type="ECO:0000313" key="10">
    <source>
        <dbReference type="EMBL" id="CAD7288056.1"/>
    </source>
</evidence>
<gene>
    <name evidence="10" type="primary">rplC</name>
    <name evidence="10" type="ORF">LMG8286_01116</name>
</gene>
<dbReference type="Proteomes" id="UP000789359">
    <property type="component" value="Unassembled WGS sequence"/>
</dbReference>
<comment type="similarity">
    <text evidence="2">Belongs to the universal ribosomal protein uL3 family.</text>
</comment>
<evidence type="ECO:0000256" key="4">
    <source>
        <dbReference type="ARBA" id="ARBA00022884"/>
    </source>
</evidence>
<accession>A0ABM8Q5B5</accession>
<comment type="function">
    <text evidence="1">One of the primary rRNA binding proteins, it binds directly near the 3'-end of the 23S rRNA, where it nucleates assembly of the 50S subunit.</text>
</comment>
<dbReference type="InterPro" id="IPR009000">
    <property type="entry name" value="Transl_B-barrel_sf"/>
</dbReference>
<dbReference type="Pfam" id="PF00297">
    <property type="entry name" value="Ribosomal_L3"/>
    <property type="match status" value="1"/>
</dbReference>
<keyword evidence="11" id="KW-1185">Reference proteome</keyword>
<sequence length="192" mass="20677">MEYIVEKIGMSRTVSAQSTPVTLLRLVEAKVCEVDANKRAIVAYADTKTNNKAIAGQQKKYNLTAEFNKFATLTVANTEAGALDVAPLSEAKVLKVSFNSKGRGFQGVVKRHGFAGGPKSHGSRFHRRHGSIGNCEWPGRVQPGMKMAGHMGNEKVTVKNELVSFDAENGIVVVKGCVPGHNGAMGRIRIVK</sequence>
<evidence type="ECO:0000256" key="1">
    <source>
        <dbReference type="ARBA" id="ARBA00002570"/>
    </source>
</evidence>
<organism evidence="10 11">
    <name type="scientific">Campylobacter suis</name>
    <dbReference type="NCBI Taxonomy" id="2790657"/>
    <lineage>
        <taxon>Bacteria</taxon>
        <taxon>Pseudomonadati</taxon>
        <taxon>Campylobacterota</taxon>
        <taxon>Epsilonproteobacteria</taxon>
        <taxon>Campylobacterales</taxon>
        <taxon>Campylobacteraceae</taxon>
        <taxon>Campylobacter</taxon>
    </lineage>
</organism>
<dbReference type="InterPro" id="IPR019927">
    <property type="entry name" value="Ribosomal_uL3_bac/org-type"/>
</dbReference>
<proteinExistence type="inferred from homology"/>
<dbReference type="Gene3D" id="2.40.30.10">
    <property type="entry name" value="Translation factors"/>
    <property type="match status" value="1"/>
</dbReference>
<evidence type="ECO:0000313" key="11">
    <source>
        <dbReference type="Proteomes" id="UP000789359"/>
    </source>
</evidence>
<comment type="subunit">
    <text evidence="7">Part of the 50S ribosomal subunit. Forms a cluster with proteins L14 and L19.</text>
</comment>
<dbReference type="GO" id="GO:0005840">
    <property type="term" value="C:ribosome"/>
    <property type="evidence" value="ECO:0007669"/>
    <property type="project" value="UniProtKB-KW"/>
</dbReference>
<comment type="caution">
    <text evidence="10">The sequence shown here is derived from an EMBL/GenBank/DDBJ whole genome shotgun (WGS) entry which is preliminary data.</text>
</comment>
<protein>
    <recommendedName>
        <fullName evidence="8">50S ribosomal protein L3</fullName>
    </recommendedName>
</protein>
<dbReference type="SUPFAM" id="SSF50447">
    <property type="entry name" value="Translation proteins"/>
    <property type="match status" value="1"/>
</dbReference>
<dbReference type="NCBIfam" id="TIGR03625">
    <property type="entry name" value="L3_bact"/>
    <property type="match status" value="1"/>
</dbReference>
<dbReference type="RefSeq" id="WP_230056879.1">
    <property type="nucleotide sequence ID" value="NZ_CAJHOE010000002.1"/>
</dbReference>
<dbReference type="PANTHER" id="PTHR11229">
    <property type="entry name" value="50S RIBOSOMAL PROTEIN L3"/>
    <property type="match status" value="1"/>
</dbReference>
<feature type="region of interest" description="Disordered" evidence="9">
    <location>
        <begin position="111"/>
        <end position="134"/>
    </location>
</feature>
<evidence type="ECO:0000256" key="8">
    <source>
        <dbReference type="NCBIfam" id="TIGR03625"/>
    </source>
</evidence>
<dbReference type="EMBL" id="CAJHOE010000002">
    <property type="protein sequence ID" value="CAD7288056.1"/>
    <property type="molecule type" value="Genomic_DNA"/>
</dbReference>
<evidence type="ECO:0000256" key="3">
    <source>
        <dbReference type="ARBA" id="ARBA00022730"/>
    </source>
</evidence>
<feature type="compositionally biased region" description="Basic residues" evidence="9">
    <location>
        <begin position="121"/>
        <end position="130"/>
    </location>
</feature>
<dbReference type="InterPro" id="IPR000597">
    <property type="entry name" value="Ribosomal_uL3"/>
</dbReference>